<keyword evidence="6 11" id="KW-0862">Zinc</keyword>
<dbReference type="InterPro" id="IPR018317">
    <property type="entry name" value="QueC"/>
</dbReference>
<evidence type="ECO:0000256" key="8">
    <source>
        <dbReference type="ARBA" id="ARBA00037993"/>
    </source>
</evidence>
<dbReference type="Gene3D" id="3.40.50.620">
    <property type="entry name" value="HUPs"/>
    <property type="match status" value="1"/>
</dbReference>
<dbReference type="AlphaFoldDB" id="A0A1I4SMJ8"/>
<keyword evidence="13" id="KW-1185">Reference proteome</keyword>
<keyword evidence="4 11" id="KW-0547">Nucleotide-binding</keyword>
<dbReference type="UniPathway" id="UPA00391"/>
<feature type="binding site" evidence="11">
    <location>
        <position position="194"/>
    </location>
    <ligand>
        <name>Zn(2+)</name>
        <dbReference type="ChEBI" id="CHEBI:29105"/>
    </ligand>
</feature>
<evidence type="ECO:0000256" key="7">
    <source>
        <dbReference type="ARBA" id="ARBA00022840"/>
    </source>
</evidence>
<evidence type="ECO:0000256" key="3">
    <source>
        <dbReference type="ARBA" id="ARBA00022723"/>
    </source>
</evidence>
<protein>
    <recommendedName>
        <fullName evidence="9 11">7-cyano-7-deazaguanine synthase</fullName>
        <ecNumber evidence="9 11">6.3.4.20</ecNumber>
    </recommendedName>
    <alternativeName>
        <fullName evidence="11">7-cyano-7-carbaguanine synthase</fullName>
    </alternativeName>
    <alternativeName>
        <fullName evidence="11">PreQ(0) synthase</fullName>
    </alternativeName>
    <alternativeName>
        <fullName evidence="11">Queuosine biosynthesis protein QueC</fullName>
    </alternativeName>
</protein>
<dbReference type="InterPro" id="IPR014729">
    <property type="entry name" value="Rossmann-like_a/b/a_fold"/>
</dbReference>
<evidence type="ECO:0000256" key="6">
    <source>
        <dbReference type="ARBA" id="ARBA00022833"/>
    </source>
</evidence>
<dbReference type="RefSeq" id="WP_177193531.1">
    <property type="nucleotide sequence ID" value="NZ_FOUU01000002.1"/>
</dbReference>
<dbReference type="GO" id="GO:0008270">
    <property type="term" value="F:zinc ion binding"/>
    <property type="evidence" value="ECO:0007669"/>
    <property type="project" value="UniProtKB-UniRule"/>
</dbReference>
<feature type="binding site" evidence="11">
    <location>
        <begin position="10"/>
        <end position="20"/>
    </location>
    <ligand>
        <name>ATP</name>
        <dbReference type="ChEBI" id="CHEBI:30616"/>
    </ligand>
</feature>
<keyword evidence="2 11" id="KW-0436">Ligase</keyword>
<feature type="binding site" evidence="11">
    <location>
        <position position="204"/>
    </location>
    <ligand>
        <name>Zn(2+)</name>
        <dbReference type="ChEBI" id="CHEBI:29105"/>
    </ligand>
</feature>
<evidence type="ECO:0000256" key="11">
    <source>
        <dbReference type="HAMAP-Rule" id="MF_01633"/>
    </source>
</evidence>
<name>A0A1I4SMJ8_9BACT</name>
<dbReference type="GO" id="GO:0008616">
    <property type="term" value="P:tRNA queuosine(34) biosynthetic process"/>
    <property type="evidence" value="ECO:0007669"/>
    <property type="project" value="UniProtKB-UniRule"/>
</dbReference>
<evidence type="ECO:0000256" key="1">
    <source>
        <dbReference type="ARBA" id="ARBA00005061"/>
    </source>
</evidence>
<dbReference type="HAMAP" id="MF_01633">
    <property type="entry name" value="QueC"/>
    <property type="match status" value="1"/>
</dbReference>
<comment type="pathway">
    <text evidence="1 11">Purine metabolism; 7-cyano-7-deazaguanine biosynthesis.</text>
</comment>
<dbReference type="EMBL" id="FOUU01000002">
    <property type="protein sequence ID" value="SFM65649.1"/>
    <property type="molecule type" value="Genomic_DNA"/>
</dbReference>
<feature type="binding site" evidence="11">
    <location>
        <position position="207"/>
    </location>
    <ligand>
        <name>Zn(2+)</name>
        <dbReference type="ChEBI" id="CHEBI:29105"/>
    </ligand>
</feature>
<organism evidence="12 13">
    <name type="scientific">Thermodesulforhabdus norvegica</name>
    <dbReference type="NCBI Taxonomy" id="39841"/>
    <lineage>
        <taxon>Bacteria</taxon>
        <taxon>Pseudomonadati</taxon>
        <taxon>Thermodesulfobacteriota</taxon>
        <taxon>Syntrophobacteria</taxon>
        <taxon>Syntrophobacterales</taxon>
        <taxon>Thermodesulforhabdaceae</taxon>
        <taxon>Thermodesulforhabdus</taxon>
    </lineage>
</organism>
<dbReference type="SUPFAM" id="SSF52402">
    <property type="entry name" value="Adenine nucleotide alpha hydrolases-like"/>
    <property type="match status" value="1"/>
</dbReference>
<evidence type="ECO:0000313" key="13">
    <source>
        <dbReference type="Proteomes" id="UP000199611"/>
    </source>
</evidence>
<comment type="similarity">
    <text evidence="8 11">Belongs to the QueC family.</text>
</comment>
<accession>A0A1I4SMJ8</accession>
<dbReference type="Pfam" id="PF06508">
    <property type="entry name" value="QueC"/>
    <property type="match status" value="1"/>
</dbReference>
<evidence type="ECO:0000256" key="10">
    <source>
        <dbReference type="ARBA" id="ARBA00047890"/>
    </source>
</evidence>
<dbReference type="PANTHER" id="PTHR42914">
    <property type="entry name" value="7-CYANO-7-DEAZAGUANINE SYNTHASE"/>
    <property type="match status" value="1"/>
</dbReference>
<gene>
    <name evidence="11" type="primary">queC</name>
    <name evidence="12" type="ORF">SAMN05660836_01051</name>
</gene>
<evidence type="ECO:0000256" key="5">
    <source>
        <dbReference type="ARBA" id="ARBA00022785"/>
    </source>
</evidence>
<keyword evidence="3 11" id="KW-0479">Metal-binding</keyword>
<dbReference type="PANTHER" id="PTHR42914:SF1">
    <property type="entry name" value="7-CYANO-7-DEAZAGUANINE SYNTHASE"/>
    <property type="match status" value="1"/>
</dbReference>
<dbReference type="GO" id="GO:0005524">
    <property type="term" value="F:ATP binding"/>
    <property type="evidence" value="ECO:0007669"/>
    <property type="project" value="UniProtKB-UniRule"/>
</dbReference>
<keyword evidence="5 11" id="KW-0671">Queuosine biosynthesis</keyword>
<sequence length="234" mass="25818">MNRSRAVVLLSGGIDSTTTLAVAKHQGYELYALTFRYGQRHEKEIQSARRLARVFGVKKHLILEIPLHLIGASALTDDIPVPKDVPQDKIGRNVPITYVPGRNTIFLACAVAWGETVGAYDIFIGANALDYSGYPDCRPEFIEAFEKVANLGTRAGSEEGQRFRIHAPLISLSKKEIILKGISLGVDYALTHSCYDPDPQGRACGRCESCILRRKGFKEAGIPDPTIYAEEQQK</sequence>
<dbReference type="STRING" id="39841.SAMN05660836_01051"/>
<dbReference type="CDD" id="cd01995">
    <property type="entry name" value="QueC-like"/>
    <property type="match status" value="1"/>
</dbReference>
<evidence type="ECO:0000256" key="9">
    <source>
        <dbReference type="ARBA" id="ARBA00039149"/>
    </source>
</evidence>
<keyword evidence="7 11" id="KW-0067">ATP-binding</keyword>
<comment type="function">
    <text evidence="11">Catalyzes the ATP-dependent conversion of 7-carboxy-7-deazaguanine (CDG) to 7-cyano-7-deazaguanine (preQ(0)).</text>
</comment>
<feature type="binding site" evidence="11">
    <location>
        <position position="210"/>
    </location>
    <ligand>
        <name>Zn(2+)</name>
        <dbReference type="ChEBI" id="CHEBI:29105"/>
    </ligand>
</feature>
<proteinExistence type="inferred from homology"/>
<dbReference type="EC" id="6.3.4.20" evidence="9 11"/>
<dbReference type="Proteomes" id="UP000199611">
    <property type="component" value="Unassembled WGS sequence"/>
</dbReference>
<evidence type="ECO:0000313" key="12">
    <source>
        <dbReference type="EMBL" id="SFM65649.1"/>
    </source>
</evidence>
<dbReference type="PIRSF" id="PIRSF006293">
    <property type="entry name" value="ExsB"/>
    <property type="match status" value="1"/>
</dbReference>
<comment type="catalytic activity">
    <reaction evidence="10 11">
        <text>7-carboxy-7-carbaguanine + NH4(+) + 2 ATP = 7-cyano-7-carbaguanine + 2 AMP + 2 diphosphate + 2 H(+)</text>
        <dbReference type="Rhea" id="RHEA:27982"/>
        <dbReference type="ChEBI" id="CHEBI:15378"/>
        <dbReference type="ChEBI" id="CHEBI:28938"/>
        <dbReference type="ChEBI" id="CHEBI:30616"/>
        <dbReference type="ChEBI" id="CHEBI:33019"/>
        <dbReference type="ChEBI" id="CHEBI:45075"/>
        <dbReference type="ChEBI" id="CHEBI:61036"/>
        <dbReference type="ChEBI" id="CHEBI:456215"/>
        <dbReference type="EC" id="6.3.4.20"/>
    </reaction>
</comment>
<evidence type="ECO:0000256" key="4">
    <source>
        <dbReference type="ARBA" id="ARBA00022741"/>
    </source>
</evidence>
<reference evidence="12 13" key="1">
    <citation type="submission" date="2016-10" db="EMBL/GenBank/DDBJ databases">
        <authorList>
            <person name="de Groot N.N."/>
        </authorList>
    </citation>
    <scope>NUCLEOTIDE SEQUENCE [LARGE SCALE GENOMIC DNA]</scope>
    <source>
        <strain evidence="12 13">DSM 9990</strain>
    </source>
</reference>
<comment type="cofactor">
    <cofactor evidence="11">
        <name>Zn(2+)</name>
        <dbReference type="ChEBI" id="CHEBI:29105"/>
    </cofactor>
    <text evidence="11">Binds 1 zinc ion per subunit.</text>
</comment>
<evidence type="ECO:0000256" key="2">
    <source>
        <dbReference type="ARBA" id="ARBA00022598"/>
    </source>
</evidence>
<dbReference type="NCBIfam" id="TIGR00364">
    <property type="entry name" value="7-cyano-7-deazaguanine synthase QueC"/>
    <property type="match status" value="1"/>
</dbReference>
<dbReference type="GO" id="GO:0016879">
    <property type="term" value="F:ligase activity, forming carbon-nitrogen bonds"/>
    <property type="evidence" value="ECO:0007669"/>
    <property type="project" value="UniProtKB-UniRule"/>
</dbReference>